<evidence type="ECO:0000256" key="3">
    <source>
        <dbReference type="ARBA" id="ARBA00023163"/>
    </source>
</evidence>
<keyword evidence="2" id="KW-0238">DNA-binding</keyword>
<keyword evidence="3" id="KW-0804">Transcription</keyword>
<dbReference type="InterPro" id="IPR050397">
    <property type="entry name" value="Env_Response_Regulators"/>
</dbReference>
<evidence type="ECO:0000259" key="5">
    <source>
        <dbReference type="PROSITE" id="PS51063"/>
    </source>
</evidence>
<sequence>MRTIKDKELHEKYCNICIDSPNSLFANLDESSKSIIRQTSICKMYRKGDLIYEEGNKPFGLICLITGKAKIAKKGIAGREQIVRMAKPVGFIGYRAFFAEEMHIASAEALEDSIVCIMKTELIFGIVRSNSDVAMNVIRALATDLGFSNRRTVTLTQKHIRGRLAEALLVLKDTYGFEDDNKTLKICLSREDMANLSNMTTSNAIRTLSNFASEGILELSGKQIKITNMEALEKVSDMG</sequence>
<dbReference type="OrthoDB" id="9127033at2"/>
<organism evidence="6 7">
    <name type="scientific">Butyricimonas faecalis</name>
    <dbReference type="NCBI Taxonomy" id="2093856"/>
    <lineage>
        <taxon>Bacteria</taxon>
        <taxon>Pseudomonadati</taxon>
        <taxon>Bacteroidota</taxon>
        <taxon>Bacteroidia</taxon>
        <taxon>Bacteroidales</taxon>
        <taxon>Odoribacteraceae</taxon>
        <taxon>Butyricimonas</taxon>
    </lineage>
</organism>
<dbReference type="PANTHER" id="PTHR24567">
    <property type="entry name" value="CRP FAMILY TRANSCRIPTIONAL REGULATORY PROTEIN"/>
    <property type="match status" value="1"/>
</dbReference>
<keyword evidence="1" id="KW-0805">Transcription regulation</keyword>
<dbReference type="Proteomes" id="UP000270673">
    <property type="component" value="Chromosome"/>
</dbReference>
<dbReference type="Pfam" id="PF13545">
    <property type="entry name" value="HTH_Crp_2"/>
    <property type="match status" value="1"/>
</dbReference>
<dbReference type="InterPro" id="IPR018490">
    <property type="entry name" value="cNMP-bd_dom_sf"/>
</dbReference>
<evidence type="ECO:0000256" key="2">
    <source>
        <dbReference type="ARBA" id="ARBA00023125"/>
    </source>
</evidence>
<dbReference type="EMBL" id="CP032819">
    <property type="protein sequence ID" value="AZS29638.1"/>
    <property type="molecule type" value="Genomic_DNA"/>
</dbReference>
<evidence type="ECO:0000259" key="4">
    <source>
        <dbReference type="PROSITE" id="PS50042"/>
    </source>
</evidence>
<feature type="domain" description="HTH crp-type" evidence="5">
    <location>
        <begin position="158"/>
        <end position="230"/>
    </location>
</feature>
<keyword evidence="7" id="KW-1185">Reference proteome</keyword>
<proteinExistence type="predicted"/>
<gene>
    <name evidence="6" type="ORF">D8S85_08815</name>
</gene>
<evidence type="ECO:0000313" key="7">
    <source>
        <dbReference type="Proteomes" id="UP000270673"/>
    </source>
</evidence>
<protein>
    <submittedName>
        <fullName evidence="6">Crp/Fnr family transcriptional regulator</fullName>
    </submittedName>
</protein>
<dbReference type="Gene3D" id="2.60.120.10">
    <property type="entry name" value="Jelly Rolls"/>
    <property type="match status" value="1"/>
</dbReference>
<feature type="domain" description="Cyclic nucleotide-binding" evidence="4">
    <location>
        <begin position="24"/>
        <end position="112"/>
    </location>
</feature>
<evidence type="ECO:0000256" key="1">
    <source>
        <dbReference type="ARBA" id="ARBA00023015"/>
    </source>
</evidence>
<dbReference type="SMART" id="SM00419">
    <property type="entry name" value="HTH_CRP"/>
    <property type="match status" value="1"/>
</dbReference>
<dbReference type="InterPro" id="IPR014710">
    <property type="entry name" value="RmlC-like_jellyroll"/>
</dbReference>
<evidence type="ECO:0000313" key="6">
    <source>
        <dbReference type="EMBL" id="AZS29638.1"/>
    </source>
</evidence>
<reference evidence="6 7" key="1">
    <citation type="submission" date="2018-10" db="EMBL/GenBank/DDBJ databases">
        <title>Butyricimonas faecalis sp. nov., isolated from human faeces and emended description of the genus Butyricimonas.</title>
        <authorList>
            <person name="Le Roy T."/>
            <person name="Van der Smissen P."/>
            <person name="Paquot A."/>
            <person name="Delzenne N."/>
            <person name="Muccioli G."/>
            <person name="Collet J.-F."/>
            <person name="Cani P.D."/>
        </authorList>
    </citation>
    <scope>NUCLEOTIDE SEQUENCE [LARGE SCALE GENOMIC DNA]</scope>
    <source>
        <strain evidence="6 7">H184</strain>
    </source>
</reference>
<dbReference type="Pfam" id="PF00027">
    <property type="entry name" value="cNMP_binding"/>
    <property type="match status" value="1"/>
</dbReference>
<dbReference type="KEGG" id="buy:D8S85_08815"/>
<dbReference type="AlphaFoldDB" id="A0A3Q9INH3"/>
<dbReference type="InterPro" id="IPR000595">
    <property type="entry name" value="cNMP-bd_dom"/>
</dbReference>
<dbReference type="PROSITE" id="PS50042">
    <property type="entry name" value="CNMP_BINDING_3"/>
    <property type="match status" value="1"/>
</dbReference>
<dbReference type="SUPFAM" id="SSF51206">
    <property type="entry name" value="cAMP-binding domain-like"/>
    <property type="match status" value="1"/>
</dbReference>
<dbReference type="CDD" id="cd00038">
    <property type="entry name" value="CAP_ED"/>
    <property type="match status" value="1"/>
</dbReference>
<dbReference type="PANTHER" id="PTHR24567:SF74">
    <property type="entry name" value="HTH-TYPE TRANSCRIPTIONAL REGULATOR ARCR"/>
    <property type="match status" value="1"/>
</dbReference>
<dbReference type="PROSITE" id="PS51063">
    <property type="entry name" value="HTH_CRP_2"/>
    <property type="match status" value="1"/>
</dbReference>
<dbReference type="InterPro" id="IPR036390">
    <property type="entry name" value="WH_DNA-bd_sf"/>
</dbReference>
<name>A0A3Q9INH3_9BACT</name>
<dbReference type="RefSeq" id="WP_127074977.1">
    <property type="nucleotide sequence ID" value="NZ_CP032819.1"/>
</dbReference>
<dbReference type="GO" id="GO:0003700">
    <property type="term" value="F:DNA-binding transcription factor activity"/>
    <property type="evidence" value="ECO:0007669"/>
    <property type="project" value="TreeGrafter"/>
</dbReference>
<accession>A0A3Q9INH3</accession>
<dbReference type="GO" id="GO:0003677">
    <property type="term" value="F:DNA binding"/>
    <property type="evidence" value="ECO:0007669"/>
    <property type="project" value="UniProtKB-KW"/>
</dbReference>
<dbReference type="GO" id="GO:0005829">
    <property type="term" value="C:cytosol"/>
    <property type="evidence" value="ECO:0007669"/>
    <property type="project" value="TreeGrafter"/>
</dbReference>
<dbReference type="InterPro" id="IPR036388">
    <property type="entry name" value="WH-like_DNA-bd_sf"/>
</dbReference>
<dbReference type="SUPFAM" id="SSF46785">
    <property type="entry name" value="Winged helix' DNA-binding domain"/>
    <property type="match status" value="1"/>
</dbReference>
<dbReference type="Gene3D" id="1.10.10.10">
    <property type="entry name" value="Winged helix-like DNA-binding domain superfamily/Winged helix DNA-binding domain"/>
    <property type="match status" value="1"/>
</dbReference>
<dbReference type="InterPro" id="IPR012318">
    <property type="entry name" value="HTH_CRP"/>
</dbReference>